<dbReference type="InterPro" id="IPR039420">
    <property type="entry name" value="WalR-like"/>
</dbReference>
<protein>
    <recommendedName>
        <fullName evidence="1">Stage 0 sporulation protein A homolog</fullName>
    </recommendedName>
</protein>
<sequence length="218" mass="24824">MKKILIIEDDNVLRGELKILLGANGYEAEEVTDFEDAAGQVLAAEPDLVLLDILLPGTNGQMILREIRAKSDIPVIMLTSRNEDVDEIVSRSSGADDYVTKPYNPTLLLLRIETVLRRTGGQPREEELSYRGMRLNVLRSSIFYKGEEHVLSHNEMTILHCLVKNRGRIVSRDELMDYLWDNSEFVDDNTLTVNINRLRKRLDGIGMGDVIETRRRQG</sequence>
<dbReference type="SUPFAM" id="SSF52172">
    <property type="entry name" value="CheY-like"/>
    <property type="match status" value="1"/>
</dbReference>
<dbReference type="EMBL" id="DWWK01000058">
    <property type="protein sequence ID" value="HJC38317.1"/>
    <property type="molecule type" value="Genomic_DNA"/>
</dbReference>
<reference evidence="10" key="1">
    <citation type="journal article" date="2021" name="PeerJ">
        <title>Extensive microbial diversity within the chicken gut microbiome revealed by metagenomics and culture.</title>
        <authorList>
            <person name="Gilroy R."/>
            <person name="Ravi A."/>
            <person name="Getino M."/>
            <person name="Pursley I."/>
            <person name="Horton D.L."/>
            <person name="Alikhan N.F."/>
            <person name="Baker D."/>
            <person name="Gharbi K."/>
            <person name="Hall N."/>
            <person name="Watson M."/>
            <person name="Adriaenssens E.M."/>
            <person name="Foster-Nyarko E."/>
            <person name="Jarju S."/>
            <person name="Secka A."/>
            <person name="Antonio M."/>
            <person name="Oren A."/>
            <person name="Chaudhuri R.R."/>
            <person name="La Ragione R."/>
            <person name="Hildebrand F."/>
            <person name="Pallen M.J."/>
        </authorList>
    </citation>
    <scope>NUCLEOTIDE SEQUENCE</scope>
    <source>
        <strain evidence="10">ChiGjej1B1-1692</strain>
    </source>
</reference>
<dbReference type="Gene3D" id="1.10.10.10">
    <property type="entry name" value="Winged helix-like DNA-binding domain superfamily/Winged helix DNA-binding domain"/>
    <property type="match status" value="1"/>
</dbReference>
<dbReference type="PROSITE" id="PS51755">
    <property type="entry name" value="OMPR_PHOB"/>
    <property type="match status" value="1"/>
</dbReference>
<dbReference type="InterPro" id="IPR001789">
    <property type="entry name" value="Sig_transdc_resp-reg_receiver"/>
</dbReference>
<evidence type="ECO:0000256" key="5">
    <source>
        <dbReference type="ARBA" id="ARBA00024867"/>
    </source>
</evidence>
<feature type="modified residue" description="4-aspartylphosphate" evidence="6">
    <location>
        <position position="52"/>
    </location>
</feature>
<evidence type="ECO:0000259" key="9">
    <source>
        <dbReference type="PROSITE" id="PS51755"/>
    </source>
</evidence>
<evidence type="ECO:0000313" key="10">
    <source>
        <dbReference type="EMBL" id="HJC38317.1"/>
    </source>
</evidence>
<dbReference type="GO" id="GO:0032993">
    <property type="term" value="C:protein-DNA complex"/>
    <property type="evidence" value="ECO:0007669"/>
    <property type="project" value="TreeGrafter"/>
</dbReference>
<dbReference type="SMART" id="SM00862">
    <property type="entry name" value="Trans_reg_C"/>
    <property type="match status" value="1"/>
</dbReference>
<dbReference type="InterPro" id="IPR011006">
    <property type="entry name" value="CheY-like_superfamily"/>
</dbReference>
<dbReference type="Pfam" id="PF00072">
    <property type="entry name" value="Response_reg"/>
    <property type="match status" value="1"/>
</dbReference>
<evidence type="ECO:0000256" key="7">
    <source>
        <dbReference type="PROSITE-ProRule" id="PRU01091"/>
    </source>
</evidence>
<evidence type="ECO:0000313" key="11">
    <source>
        <dbReference type="Proteomes" id="UP000823894"/>
    </source>
</evidence>
<evidence type="ECO:0000256" key="1">
    <source>
        <dbReference type="ARBA" id="ARBA00018672"/>
    </source>
</evidence>
<feature type="non-terminal residue" evidence="10">
    <location>
        <position position="218"/>
    </location>
</feature>
<dbReference type="GO" id="GO:0005829">
    <property type="term" value="C:cytosol"/>
    <property type="evidence" value="ECO:0007669"/>
    <property type="project" value="TreeGrafter"/>
</dbReference>
<dbReference type="Proteomes" id="UP000823894">
    <property type="component" value="Unassembled WGS sequence"/>
</dbReference>
<name>A0A9D2NUS6_9FIRM</name>
<dbReference type="Gene3D" id="6.10.250.690">
    <property type="match status" value="1"/>
</dbReference>
<keyword evidence="2" id="KW-0805">Transcription regulation</keyword>
<comment type="function">
    <text evidence="5">May play the central regulatory role in sporulation. It may be an element of the effector pathway responsible for the activation of sporulation genes in response to nutritional stress. Spo0A may act in concert with spo0H (a sigma factor) to control the expression of some genes that are critical to the sporulation process.</text>
</comment>
<keyword evidence="3 7" id="KW-0238">DNA-binding</keyword>
<reference evidence="10" key="2">
    <citation type="submission" date="2021-04" db="EMBL/GenBank/DDBJ databases">
        <authorList>
            <person name="Gilroy R."/>
        </authorList>
    </citation>
    <scope>NUCLEOTIDE SEQUENCE</scope>
    <source>
        <strain evidence="10">ChiGjej1B1-1692</strain>
    </source>
</reference>
<dbReference type="GO" id="GO:0000156">
    <property type="term" value="F:phosphorelay response regulator activity"/>
    <property type="evidence" value="ECO:0007669"/>
    <property type="project" value="TreeGrafter"/>
</dbReference>
<dbReference type="PROSITE" id="PS50110">
    <property type="entry name" value="RESPONSE_REGULATORY"/>
    <property type="match status" value="1"/>
</dbReference>
<evidence type="ECO:0000256" key="4">
    <source>
        <dbReference type="ARBA" id="ARBA00023163"/>
    </source>
</evidence>
<organism evidence="10 11">
    <name type="scientific">Candidatus Mediterraneibacter faecigallinarum</name>
    <dbReference type="NCBI Taxonomy" id="2838669"/>
    <lineage>
        <taxon>Bacteria</taxon>
        <taxon>Bacillati</taxon>
        <taxon>Bacillota</taxon>
        <taxon>Clostridia</taxon>
        <taxon>Lachnospirales</taxon>
        <taxon>Lachnospiraceae</taxon>
        <taxon>Mediterraneibacter</taxon>
    </lineage>
</organism>
<proteinExistence type="predicted"/>
<dbReference type="InterPro" id="IPR036388">
    <property type="entry name" value="WH-like_DNA-bd_sf"/>
</dbReference>
<dbReference type="Pfam" id="PF00486">
    <property type="entry name" value="Trans_reg_C"/>
    <property type="match status" value="1"/>
</dbReference>
<accession>A0A9D2NUS6</accession>
<comment type="caution">
    <text evidence="10">The sequence shown here is derived from an EMBL/GenBank/DDBJ whole genome shotgun (WGS) entry which is preliminary data.</text>
</comment>
<dbReference type="PANTHER" id="PTHR48111:SF43">
    <property type="entry name" value="STAGE 0 SPORULATION PROTEIN A HOMOLOG"/>
    <property type="match status" value="1"/>
</dbReference>
<dbReference type="CDD" id="cd00383">
    <property type="entry name" value="trans_reg_C"/>
    <property type="match status" value="1"/>
</dbReference>
<feature type="domain" description="Response regulatory" evidence="8">
    <location>
        <begin position="3"/>
        <end position="116"/>
    </location>
</feature>
<dbReference type="SMART" id="SM00448">
    <property type="entry name" value="REC"/>
    <property type="match status" value="1"/>
</dbReference>
<evidence type="ECO:0000256" key="2">
    <source>
        <dbReference type="ARBA" id="ARBA00023015"/>
    </source>
</evidence>
<keyword evidence="4" id="KW-0804">Transcription</keyword>
<gene>
    <name evidence="10" type="ORF">H9757_04550</name>
</gene>
<dbReference type="PANTHER" id="PTHR48111">
    <property type="entry name" value="REGULATOR OF RPOS"/>
    <property type="match status" value="1"/>
</dbReference>
<dbReference type="InterPro" id="IPR001867">
    <property type="entry name" value="OmpR/PhoB-type_DNA-bd"/>
</dbReference>
<dbReference type="GO" id="GO:0000976">
    <property type="term" value="F:transcription cis-regulatory region binding"/>
    <property type="evidence" value="ECO:0007669"/>
    <property type="project" value="TreeGrafter"/>
</dbReference>
<evidence type="ECO:0000256" key="6">
    <source>
        <dbReference type="PROSITE-ProRule" id="PRU00169"/>
    </source>
</evidence>
<dbReference type="AlphaFoldDB" id="A0A9D2NUS6"/>
<evidence type="ECO:0000259" key="8">
    <source>
        <dbReference type="PROSITE" id="PS50110"/>
    </source>
</evidence>
<dbReference type="Gene3D" id="3.40.50.2300">
    <property type="match status" value="1"/>
</dbReference>
<feature type="DNA-binding region" description="OmpR/PhoB-type" evidence="7">
    <location>
        <begin position="125"/>
        <end position="218"/>
    </location>
</feature>
<keyword evidence="6" id="KW-0597">Phosphoprotein</keyword>
<feature type="domain" description="OmpR/PhoB-type" evidence="9">
    <location>
        <begin position="125"/>
        <end position="218"/>
    </location>
</feature>
<evidence type="ECO:0000256" key="3">
    <source>
        <dbReference type="ARBA" id="ARBA00023125"/>
    </source>
</evidence>
<dbReference type="GO" id="GO:0006355">
    <property type="term" value="P:regulation of DNA-templated transcription"/>
    <property type="evidence" value="ECO:0007669"/>
    <property type="project" value="InterPro"/>
</dbReference>